<organism evidence="3 4">
    <name type="scientific">Geotrichum candidum</name>
    <name type="common">Oospora lactis</name>
    <name type="synonym">Dipodascus geotrichum</name>
    <dbReference type="NCBI Taxonomy" id="1173061"/>
    <lineage>
        <taxon>Eukaryota</taxon>
        <taxon>Fungi</taxon>
        <taxon>Dikarya</taxon>
        <taxon>Ascomycota</taxon>
        <taxon>Saccharomycotina</taxon>
        <taxon>Dipodascomycetes</taxon>
        <taxon>Dipodascales</taxon>
        <taxon>Dipodascaceae</taxon>
        <taxon>Geotrichum</taxon>
    </lineage>
</organism>
<sequence length="383" mass="43273">MPLLLPARSLLLRGAASRSLLRPALFQPVNTLFTAASNYNMLLRPSAVAASGKLILSQIRHNSQLPKSIDSRDPLDNSLANRIPKFPFQRESAPSLIPKNTPVVSKTLPFKKLMEILKSSTQPELLYMAESHRLYLMASFALSFIVCYNIFDLLDRSLPAAYDLWLENEEDLPPVRNFVKTLGNLGLVLLISSVYATAAYMFIKIPTRLVRRMYYLPGPKEHIQFVTHPVLPGRPSPVITIPLEKITIGKTSKVWTGQGFYGTAQRTQFAFLLFEKGKLFPWIVDRNGWFWGDGRVYDVLFGKEPVEQAELGLSYDTMLKIKEKQKNQVAFNLKQELGPAWKLKVMARMFQEDVQSVLALRNGDKKKSIGDGSTSTKVPEKKE</sequence>
<keyword evidence="2" id="KW-0472">Membrane</keyword>
<dbReference type="Proteomes" id="UP000242525">
    <property type="component" value="Unassembled WGS sequence"/>
</dbReference>
<dbReference type="EMBL" id="CCBN010000001">
    <property type="protein sequence ID" value="CDO51492.1"/>
    <property type="molecule type" value="Genomic_DNA"/>
</dbReference>
<keyword evidence="4" id="KW-1185">Reference proteome</keyword>
<evidence type="ECO:0000313" key="4">
    <source>
        <dbReference type="Proteomes" id="UP000242525"/>
    </source>
</evidence>
<feature type="region of interest" description="Disordered" evidence="1">
    <location>
        <begin position="364"/>
        <end position="383"/>
    </location>
</feature>
<comment type="caution">
    <text evidence="3">The sequence shown here is derived from an EMBL/GenBank/DDBJ whole genome shotgun (WGS) entry which is preliminary data.</text>
</comment>
<evidence type="ECO:0000313" key="3">
    <source>
        <dbReference type="EMBL" id="CDO51492.1"/>
    </source>
</evidence>
<reference evidence="3" key="1">
    <citation type="submission" date="2014-03" db="EMBL/GenBank/DDBJ databases">
        <authorList>
            <person name="Casaregola S."/>
        </authorList>
    </citation>
    <scope>NUCLEOTIDE SEQUENCE [LARGE SCALE GENOMIC DNA]</scope>
    <source>
        <strain evidence="3">CLIB 918</strain>
    </source>
</reference>
<feature type="transmembrane region" description="Helical" evidence="2">
    <location>
        <begin position="134"/>
        <end position="151"/>
    </location>
</feature>
<protein>
    <submittedName>
        <fullName evidence="3">Uncharacterized protein</fullName>
    </submittedName>
</protein>
<accession>A0A0J9YHN6</accession>
<name>A0A0J9YHN6_GEOCN</name>
<feature type="transmembrane region" description="Helical" evidence="2">
    <location>
        <begin position="182"/>
        <end position="203"/>
    </location>
</feature>
<evidence type="ECO:0000256" key="2">
    <source>
        <dbReference type="SAM" id="Phobius"/>
    </source>
</evidence>
<dbReference type="AlphaFoldDB" id="A0A0J9YHN6"/>
<keyword evidence="2" id="KW-0812">Transmembrane</keyword>
<proteinExistence type="predicted"/>
<evidence type="ECO:0000256" key="1">
    <source>
        <dbReference type="SAM" id="MobiDB-lite"/>
    </source>
</evidence>
<keyword evidence="2" id="KW-1133">Transmembrane helix</keyword>
<dbReference type="OrthoDB" id="4083656at2759"/>
<gene>
    <name evidence="3" type="ORF">BN980_GECA01s07050g</name>
</gene>